<evidence type="ECO:0000256" key="1">
    <source>
        <dbReference type="ARBA" id="ARBA00005417"/>
    </source>
</evidence>
<keyword evidence="2" id="KW-0813">Transport</keyword>
<evidence type="ECO:0000256" key="3">
    <source>
        <dbReference type="ARBA" id="ARBA00022741"/>
    </source>
</evidence>
<name>A0ABT8G0I8_9MICO</name>
<comment type="similarity">
    <text evidence="1">Belongs to the ABC transporter superfamily.</text>
</comment>
<dbReference type="InterPro" id="IPR003439">
    <property type="entry name" value="ABC_transporter-like_ATP-bd"/>
</dbReference>
<dbReference type="Proteomes" id="UP001172738">
    <property type="component" value="Unassembled WGS sequence"/>
</dbReference>
<dbReference type="Pfam" id="PF00005">
    <property type="entry name" value="ABC_tran"/>
    <property type="match status" value="1"/>
</dbReference>
<feature type="domain" description="ABC transporter" evidence="6">
    <location>
        <begin position="15"/>
        <end position="257"/>
    </location>
</feature>
<reference evidence="7" key="1">
    <citation type="submission" date="2023-06" db="EMBL/GenBank/DDBJ databases">
        <title>SYSU T00b26.</title>
        <authorList>
            <person name="Gao L."/>
            <person name="Fang B.-Z."/>
            <person name="Li W.-J."/>
        </authorList>
    </citation>
    <scope>NUCLEOTIDE SEQUENCE</scope>
    <source>
        <strain evidence="7">SYSU T00b26</strain>
    </source>
</reference>
<dbReference type="SMART" id="SM00382">
    <property type="entry name" value="AAA"/>
    <property type="match status" value="1"/>
</dbReference>
<dbReference type="RefSeq" id="WP_301127171.1">
    <property type="nucleotide sequence ID" value="NZ_JAUHPV010000003.1"/>
</dbReference>
<proteinExistence type="inferred from homology"/>
<dbReference type="PANTHER" id="PTHR42734">
    <property type="entry name" value="METAL TRANSPORT SYSTEM ATP-BINDING PROTEIN TM_0124-RELATED"/>
    <property type="match status" value="1"/>
</dbReference>
<keyword evidence="4 7" id="KW-0067">ATP-binding</keyword>
<organism evidence="7 8">
    <name type="scientific">Demequina zhanjiangensis</name>
    <dbReference type="NCBI Taxonomy" id="3051659"/>
    <lineage>
        <taxon>Bacteria</taxon>
        <taxon>Bacillati</taxon>
        <taxon>Actinomycetota</taxon>
        <taxon>Actinomycetes</taxon>
        <taxon>Micrococcales</taxon>
        <taxon>Demequinaceae</taxon>
        <taxon>Demequina</taxon>
    </lineage>
</organism>
<dbReference type="InterPro" id="IPR003593">
    <property type="entry name" value="AAA+_ATPase"/>
</dbReference>
<evidence type="ECO:0000313" key="8">
    <source>
        <dbReference type="Proteomes" id="UP001172738"/>
    </source>
</evidence>
<evidence type="ECO:0000256" key="2">
    <source>
        <dbReference type="ARBA" id="ARBA00022448"/>
    </source>
</evidence>
<feature type="region of interest" description="Disordered" evidence="5">
    <location>
        <begin position="240"/>
        <end position="275"/>
    </location>
</feature>
<dbReference type="SUPFAM" id="SSF52540">
    <property type="entry name" value="P-loop containing nucleoside triphosphate hydrolases"/>
    <property type="match status" value="1"/>
</dbReference>
<evidence type="ECO:0000256" key="5">
    <source>
        <dbReference type="SAM" id="MobiDB-lite"/>
    </source>
</evidence>
<dbReference type="GO" id="GO:0005524">
    <property type="term" value="F:ATP binding"/>
    <property type="evidence" value="ECO:0007669"/>
    <property type="project" value="UniProtKB-KW"/>
</dbReference>
<evidence type="ECO:0000259" key="6">
    <source>
        <dbReference type="PROSITE" id="PS50893"/>
    </source>
</evidence>
<dbReference type="PROSITE" id="PS00211">
    <property type="entry name" value="ABC_TRANSPORTER_1"/>
    <property type="match status" value="1"/>
</dbReference>
<dbReference type="PROSITE" id="PS50893">
    <property type="entry name" value="ABC_TRANSPORTER_2"/>
    <property type="match status" value="1"/>
</dbReference>
<dbReference type="InterPro" id="IPR017871">
    <property type="entry name" value="ABC_transporter-like_CS"/>
</dbReference>
<dbReference type="InterPro" id="IPR027417">
    <property type="entry name" value="P-loop_NTPase"/>
</dbReference>
<dbReference type="EMBL" id="JAUHPV010000003">
    <property type="protein sequence ID" value="MDN4472522.1"/>
    <property type="molecule type" value="Genomic_DNA"/>
</dbReference>
<dbReference type="InterPro" id="IPR050153">
    <property type="entry name" value="Metal_Ion_Import_ABC"/>
</dbReference>
<sequence length="275" mass="28505">MPEPTAPRDVPPSLVEARDVRVSLQGTEILHGVSLSAAHGEVVALMGGNGSGKSTFVRTLVGAIPASAGAIELFGAPATAQARARLGYVPQRLTASGGVAATALEVVMSGLLGSRGDSAGVAGRIRGLVPPRDRKERALKALESVGIPDLATRDCARMSGGQQQRVLIARALVRDPELLFLDEPMAGVDLESQVQFAHTIGHLKEHGVGVVIVLHEIGPLARLIDRAVVLEQGCVTYDGPPPKDLGVHALPGHDHEHPHEDPPPPDGGALGLEGP</sequence>
<gene>
    <name evidence="7" type="ORF">QQX04_05885</name>
</gene>
<dbReference type="Gene3D" id="3.40.50.300">
    <property type="entry name" value="P-loop containing nucleotide triphosphate hydrolases"/>
    <property type="match status" value="1"/>
</dbReference>
<keyword evidence="8" id="KW-1185">Reference proteome</keyword>
<accession>A0ABT8G0I8</accession>
<keyword evidence="3" id="KW-0547">Nucleotide-binding</keyword>
<feature type="compositionally biased region" description="Basic and acidic residues" evidence="5">
    <location>
        <begin position="251"/>
        <end position="262"/>
    </location>
</feature>
<evidence type="ECO:0000313" key="7">
    <source>
        <dbReference type="EMBL" id="MDN4472522.1"/>
    </source>
</evidence>
<evidence type="ECO:0000256" key="4">
    <source>
        <dbReference type="ARBA" id="ARBA00022840"/>
    </source>
</evidence>
<dbReference type="PANTHER" id="PTHR42734:SF17">
    <property type="entry name" value="METAL TRANSPORT SYSTEM ATP-BINDING PROTEIN TM_0124-RELATED"/>
    <property type="match status" value="1"/>
</dbReference>
<comment type="caution">
    <text evidence="7">The sequence shown here is derived from an EMBL/GenBank/DDBJ whole genome shotgun (WGS) entry which is preliminary data.</text>
</comment>
<protein>
    <submittedName>
        <fullName evidence="7">ATP-binding cassette domain-containing protein</fullName>
    </submittedName>
</protein>